<dbReference type="PANTHER" id="PTHR35882">
    <property type="entry name" value="PELA"/>
    <property type="match status" value="1"/>
</dbReference>
<dbReference type="Pfam" id="PF03537">
    <property type="entry name" value="Glyco_hydro_114"/>
    <property type="match status" value="1"/>
</dbReference>
<protein>
    <recommendedName>
        <fullName evidence="1">Glycoside-hydrolase family GH114 TIM-barrel domain-containing protein</fullName>
    </recommendedName>
</protein>
<sequence length="289" mass="32400">MAVLVAAALRGNGDKSLAGAGHAGKLYRQHQSLMVYYGDRYDTIPDDASLVIIEDREAAEPFVRRHVESTILGYVSIAEVHSGRPFYSRLRSKGVLGAPNPAWPDAYFVDVRSDVWRNLLLNEIIPSILKNGYQGIFLDTLDSAESLERQDPVKFKGMIAAAADLVRAIRAAFPSIIIMVNRGYAILPQIPGEFDYLLGESVRTTFNPQTGAYFRRTEQDIEWQRARMLEARDRDPSLQLFSLDYWNPKDRVGLAALYAEARADGFVPYIATPDLTQIVPERLPNERAP</sequence>
<dbReference type="InterPro" id="IPR017853">
    <property type="entry name" value="GH"/>
</dbReference>
<evidence type="ECO:0000313" key="2">
    <source>
        <dbReference type="EMBL" id="ANY81716.1"/>
    </source>
</evidence>
<dbReference type="Gene3D" id="3.20.20.70">
    <property type="entry name" value="Aldolase class I"/>
    <property type="match status" value="1"/>
</dbReference>
<dbReference type="InterPro" id="IPR016062">
    <property type="entry name" value="TM1410-rel"/>
</dbReference>
<gene>
    <name evidence="2" type="ORF">BB934_10285</name>
</gene>
<accession>A0A1B2EP03</accession>
<dbReference type="EMBL" id="CP016616">
    <property type="protein sequence ID" value="ANY81716.1"/>
    <property type="molecule type" value="Genomic_DNA"/>
</dbReference>
<dbReference type="PRINTS" id="PR01545">
    <property type="entry name" value="THEMAYE10DUF"/>
</dbReference>
<dbReference type="SUPFAM" id="SSF51445">
    <property type="entry name" value="(Trans)glycosidases"/>
    <property type="match status" value="1"/>
</dbReference>
<feature type="domain" description="Glycoside-hydrolase family GH114 TIM-barrel" evidence="1">
    <location>
        <begin position="66"/>
        <end position="276"/>
    </location>
</feature>
<dbReference type="PANTHER" id="PTHR35882:SF2">
    <property type="entry name" value="PELA"/>
    <property type="match status" value="1"/>
</dbReference>
<dbReference type="AlphaFoldDB" id="A0A1B2EP03"/>
<reference evidence="2" key="1">
    <citation type="submission" date="2016-07" db="EMBL/GenBank/DDBJ databases">
        <title>Microvirga ossetica sp. nov. a new species of rhizobia isolated from root nodules of the legume species Vicia alpestris Steven originated from North Ossetia region in the Caucasus.</title>
        <authorList>
            <person name="Safronova V.I."/>
            <person name="Kuznetsova I.G."/>
            <person name="Sazanova A.L."/>
            <person name="Belimov A."/>
            <person name="Andronov E."/>
            <person name="Osledkin Y.S."/>
            <person name="Onishchuk O.P."/>
            <person name="Kurchak O.N."/>
            <person name="Shaposhnikov A.I."/>
            <person name="Willems A."/>
            <person name="Tikhonovich I.A."/>
        </authorList>
    </citation>
    <scope>NUCLEOTIDE SEQUENCE [LARGE SCALE GENOMIC DNA]</scope>
    <source>
        <strain evidence="2">V5/3M</strain>
    </source>
</reference>
<organism evidence="2">
    <name type="scientific">Microvirga ossetica</name>
    <dbReference type="NCBI Taxonomy" id="1882682"/>
    <lineage>
        <taxon>Bacteria</taxon>
        <taxon>Pseudomonadati</taxon>
        <taxon>Pseudomonadota</taxon>
        <taxon>Alphaproteobacteria</taxon>
        <taxon>Hyphomicrobiales</taxon>
        <taxon>Methylobacteriaceae</taxon>
        <taxon>Microvirga</taxon>
    </lineage>
</organism>
<name>A0A1B2EP03_9HYPH</name>
<dbReference type="InterPro" id="IPR004352">
    <property type="entry name" value="GH114_TIM-barrel"/>
</dbReference>
<dbReference type="InterPro" id="IPR013785">
    <property type="entry name" value="Aldolase_TIM"/>
</dbReference>
<proteinExistence type="predicted"/>
<dbReference type="KEGG" id="moc:BB934_10285"/>
<evidence type="ECO:0000259" key="1">
    <source>
        <dbReference type="Pfam" id="PF03537"/>
    </source>
</evidence>